<evidence type="ECO:0000313" key="3">
    <source>
        <dbReference type="Proteomes" id="UP001642502"/>
    </source>
</evidence>
<gene>
    <name evidence="2" type="ORF">SEPCBS119000_002772</name>
</gene>
<organism evidence="2 3">
    <name type="scientific">Sporothrix epigloea</name>
    <dbReference type="NCBI Taxonomy" id="1892477"/>
    <lineage>
        <taxon>Eukaryota</taxon>
        <taxon>Fungi</taxon>
        <taxon>Dikarya</taxon>
        <taxon>Ascomycota</taxon>
        <taxon>Pezizomycotina</taxon>
        <taxon>Sordariomycetes</taxon>
        <taxon>Sordariomycetidae</taxon>
        <taxon>Ophiostomatales</taxon>
        <taxon>Ophiostomataceae</taxon>
        <taxon>Sporothrix</taxon>
    </lineage>
</organism>
<dbReference type="EMBL" id="CAWUON010000031">
    <property type="protein sequence ID" value="CAK7267873.1"/>
    <property type="molecule type" value="Genomic_DNA"/>
</dbReference>
<reference evidence="2 3" key="1">
    <citation type="submission" date="2024-01" db="EMBL/GenBank/DDBJ databases">
        <authorList>
            <person name="Allen C."/>
            <person name="Tagirdzhanova G."/>
        </authorList>
    </citation>
    <scope>NUCLEOTIDE SEQUENCE [LARGE SCALE GENOMIC DNA]</scope>
    <source>
        <strain evidence="2 3">CBS 119000</strain>
    </source>
</reference>
<sequence>MEQTAHFGSYDEAFIGLPARDKAVVLALIFQWVTRSHKFNDRPHGEQAEAYSPDDNMPKFFAKNGFADTDPKKTKKNGNGKGNWGAMGEEIADQPFNFANPRRRSNSSSMTTDIRHFKTKFDVNETDPVFEEEFHGPVDDDEDHSIDSHSTGSSEDLKN</sequence>
<evidence type="ECO:0000313" key="2">
    <source>
        <dbReference type="EMBL" id="CAK7267873.1"/>
    </source>
</evidence>
<name>A0ABP0DHX7_9PEZI</name>
<comment type="caution">
    <text evidence="2">The sequence shown here is derived from an EMBL/GenBank/DDBJ whole genome shotgun (WGS) entry which is preliminary data.</text>
</comment>
<proteinExistence type="predicted"/>
<accession>A0ABP0DHX7</accession>
<protein>
    <recommendedName>
        <fullName evidence="4">Stf2-like protein</fullName>
    </recommendedName>
</protein>
<evidence type="ECO:0000256" key="1">
    <source>
        <dbReference type="SAM" id="MobiDB-lite"/>
    </source>
</evidence>
<feature type="region of interest" description="Disordered" evidence="1">
    <location>
        <begin position="127"/>
        <end position="159"/>
    </location>
</feature>
<keyword evidence="3" id="KW-1185">Reference proteome</keyword>
<evidence type="ECO:0008006" key="4">
    <source>
        <dbReference type="Google" id="ProtNLM"/>
    </source>
</evidence>
<dbReference type="Proteomes" id="UP001642502">
    <property type="component" value="Unassembled WGS sequence"/>
</dbReference>
<feature type="region of interest" description="Disordered" evidence="1">
    <location>
        <begin position="42"/>
        <end position="88"/>
    </location>
</feature>